<sequence>MFLDIHPNQTKNHRASTSTSSNLTNSGTFLNQPTLSSLAAVSSSPLPPSPAAPVSGSSNVTDIDSVITKVTAFRRFKSKLVKKKEKTGSVQGKGKPKEVVPDSATGCSNDVAESSSKKRSAAEKLIVVDTIEDDKPSPNQTYNNDVEHEEQSGSGSASESDAVVDSRTESTTNLAHRIQTLLSSSCSPSQFFPFSLTNVNPANSTTDESTTTVQKEEITSLSHQQPDNHDSRFKLIPDSLFKLHLTDTKFMNFLTTSPYSIMSGTKNNNGSSDSLHDVLDKWTRFVIRKHPRTIETESHENDMIGDDSDSDSSSVVLSCPLQPTSETEVEIARSEVVSVEFDAEPSIESKTQQQQPFLLPPSDSNSFWSFRQPSQTADLNIPSPSKSSRLKEIRIWYPSRTKVSLEATWWGYRIYLPPPVMQILSDKSLEAAKRAAMITAALTWLISRIPLEVLPPQFKPLTLILKEIVPLVGYVGGFIAWSWNTVKGFDKGDGVILSATWLLPIALIPGTWFYTEPSSDIPLEVFSDGRITTSDRPNSSPPPPPPKDAPSVASKSVSTSSSGLTQAGSRRPGPSLRKLERSDP</sequence>
<reference evidence="2" key="1">
    <citation type="submission" date="2021-10" db="EMBL/GenBank/DDBJ databases">
        <title>De novo Genome Assembly of Clathrus columnatus (Basidiomycota, Fungi) Using Illumina and Nanopore Sequence Data.</title>
        <authorList>
            <person name="Ogiso-Tanaka E."/>
            <person name="Itagaki H."/>
            <person name="Hosoya T."/>
            <person name="Hosaka K."/>
        </authorList>
    </citation>
    <scope>NUCLEOTIDE SEQUENCE</scope>
    <source>
        <strain evidence="2">MO-923</strain>
    </source>
</reference>
<keyword evidence="3" id="KW-1185">Reference proteome</keyword>
<feature type="region of interest" description="Disordered" evidence="1">
    <location>
        <begin position="82"/>
        <end position="171"/>
    </location>
</feature>
<feature type="compositionally biased region" description="Low complexity" evidence="1">
    <location>
        <begin position="16"/>
        <end position="28"/>
    </location>
</feature>
<comment type="caution">
    <text evidence="2">The sequence shown here is derived from an EMBL/GenBank/DDBJ whole genome shotgun (WGS) entry which is preliminary data.</text>
</comment>
<protein>
    <submittedName>
        <fullName evidence="2">Uncharacterized protein</fullName>
    </submittedName>
</protein>
<dbReference type="EMBL" id="BPWL01000008">
    <property type="protein sequence ID" value="GJJ13511.1"/>
    <property type="molecule type" value="Genomic_DNA"/>
</dbReference>
<evidence type="ECO:0000256" key="1">
    <source>
        <dbReference type="SAM" id="MobiDB-lite"/>
    </source>
</evidence>
<dbReference type="AlphaFoldDB" id="A0AAV5AKP4"/>
<evidence type="ECO:0000313" key="2">
    <source>
        <dbReference type="EMBL" id="GJJ13511.1"/>
    </source>
</evidence>
<evidence type="ECO:0000313" key="3">
    <source>
        <dbReference type="Proteomes" id="UP001050691"/>
    </source>
</evidence>
<accession>A0AAV5AKP4</accession>
<feature type="compositionally biased region" description="Low complexity" evidence="1">
    <location>
        <begin position="152"/>
        <end position="165"/>
    </location>
</feature>
<name>A0AAV5AKP4_9AGAM</name>
<organism evidence="2 3">
    <name type="scientific">Clathrus columnatus</name>
    <dbReference type="NCBI Taxonomy" id="1419009"/>
    <lineage>
        <taxon>Eukaryota</taxon>
        <taxon>Fungi</taxon>
        <taxon>Dikarya</taxon>
        <taxon>Basidiomycota</taxon>
        <taxon>Agaricomycotina</taxon>
        <taxon>Agaricomycetes</taxon>
        <taxon>Phallomycetidae</taxon>
        <taxon>Phallales</taxon>
        <taxon>Clathraceae</taxon>
        <taxon>Clathrus</taxon>
    </lineage>
</organism>
<feature type="region of interest" description="Disordered" evidence="1">
    <location>
        <begin position="1"/>
        <end position="59"/>
    </location>
</feature>
<feature type="compositionally biased region" description="Low complexity" evidence="1">
    <location>
        <begin position="549"/>
        <end position="562"/>
    </location>
</feature>
<proteinExistence type="predicted"/>
<feature type="region of interest" description="Disordered" evidence="1">
    <location>
        <begin position="529"/>
        <end position="584"/>
    </location>
</feature>
<feature type="compositionally biased region" description="Low complexity" evidence="1">
    <location>
        <begin position="35"/>
        <end position="44"/>
    </location>
</feature>
<feature type="compositionally biased region" description="Pro residues" evidence="1">
    <location>
        <begin position="539"/>
        <end position="548"/>
    </location>
</feature>
<gene>
    <name evidence="2" type="ORF">Clacol_007765</name>
</gene>
<dbReference type="Proteomes" id="UP001050691">
    <property type="component" value="Unassembled WGS sequence"/>
</dbReference>